<evidence type="ECO:0000313" key="2">
    <source>
        <dbReference type="EMBL" id="KAL1374100.1"/>
    </source>
</evidence>
<protein>
    <submittedName>
        <fullName evidence="2">Uncharacterized protein</fullName>
    </submittedName>
</protein>
<accession>A0ABD1CCQ1</accession>
<proteinExistence type="predicted"/>
<reference evidence="2 3" key="1">
    <citation type="submission" date="2024-05" db="EMBL/GenBank/DDBJ databases">
        <title>Culex pipiens pipiens assembly and annotation.</title>
        <authorList>
            <person name="Alout H."/>
            <person name="Durand T."/>
        </authorList>
    </citation>
    <scope>NUCLEOTIDE SEQUENCE [LARGE SCALE GENOMIC DNA]</scope>
    <source>
        <strain evidence="2">HA-2024</strain>
        <tissue evidence="2">Whole body</tissue>
    </source>
</reference>
<evidence type="ECO:0000256" key="1">
    <source>
        <dbReference type="SAM" id="MobiDB-lite"/>
    </source>
</evidence>
<name>A0ABD1CCQ1_CULPP</name>
<gene>
    <name evidence="2" type="ORF">pipiens_018276</name>
</gene>
<comment type="caution">
    <text evidence="2">The sequence shown here is derived from an EMBL/GenBank/DDBJ whole genome shotgun (WGS) entry which is preliminary data.</text>
</comment>
<dbReference type="AlphaFoldDB" id="A0ABD1CCQ1"/>
<evidence type="ECO:0000313" key="3">
    <source>
        <dbReference type="Proteomes" id="UP001562425"/>
    </source>
</evidence>
<feature type="region of interest" description="Disordered" evidence="1">
    <location>
        <begin position="64"/>
        <end position="121"/>
    </location>
</feature>
<feature type="compositionally biased region" description="Basic and acidic residues" evidence="1">
    <location>
        <begin position="64"/>
        <end position="107"/>
    </location>
</feature>
<feature type="compositionally biased region" description="Polar residues" evidence="1">
    <location>
        <begin position="109"/>
        <end position="121"/>
    </location>
</feature>
<organism evidence="2 3">
    <name type="scientific">Culex pipiens pipiens</name>
    <name type="common">Northern house mosquito</name>
    <dbReference type="NCBI Taxonomy" id="38569"/>
    <lineage>
        <taxon>Eukaryota</taxon>
        <taxon>Metazoa</taxon>
        <taxon>Ecdysozoa</taxon>
        <taxon>Arthropoda</taxon>
        <taxon>Hexapoda</taxon>
        <taxon>Insecta</taxon>
        <taxon>Pterygota</taxon>
        <taxon>Neoptera</taxon>
        <taxon>Endopterygota</taxon>
        <taxon>Diptera</taxon>
        <taxon>Nematocera</taxon>
        <taxon>Culicoidea</taxon>
        <taxon>Culicidae</taxon>
        <taxon>Culicinae</taxon>
        <taxon>Culicini</taxon>
        <taxon>Culex</taxon>
        <taxon>Culex</taxon>
    </lineage>
</organism>
<dbReference type="EMBL" id="JBEHCU010013669">
    <property type="protein sequence ID" value="KAL1374100.1"/>
    <property type="molecule type" value="Genomic_DNA"/>
</dbReference>
<sequence length="121" mass="14189">MERRDYGNYLRCVVPDCFQAKEVEISFHLFPDKKRTPGDTGTKYGDQKKMILLEDAVPIEIETTEKIEKDKKGKPRSERAKAREDRKRFQEERNQQERKQYQEDAEHSVSGNQQLQDAGGL</sequence>
<keyword evidence="3" id="KW-1185">Reference proteome</keyword>
<dbReference type="Proteomes" id="UP001562425">
    <property type="component" value="Unassembled WGS sequence"/>
</dbReference>